<dbReference type="Proteomes" id="UP001500339">
    <property type="component" value="Unassembled WGS sequence"/>
</dbReference>
<evidence type="ECO:0000259" key="1">
    <source>
        <dbReference type="Pfam" id="PF00882"/>
    </source>
</evidence>
<accession>A0ABN1J358</accession>
<keyword evidence="3" id="KW-1185">Reference proteome</keyword>
<evidence type="ECO:0000313" key="2">
    <source>
        <dbReference type="EMBL" id="GAA0727393.1"/>
    </source>
</evidence>
<evidence type="ECO:0000313" key="3">
    <source>
        <dbReference type="Proteomes" id="UP001500339"/>
    </source>
</evidence>
<comment type="caution">
    <text evidence="2">The sequence shown here is derived from an EMBL/GenBank/DDBJ whole genome shotgun (WGS) entry which is preliminary data.</text>
</comment>
<protein>
    <recommendedName>
        <fullName evidence="1">Phospholipase C/D domain-containing protein</fullName>
    </recommendedName>
</protein>
<name>A0ABN1J358_9CLOT</name>
<dbReference type="RefSeq" id="WP_343770161.1">
    <property type="nucleotide sequence ID" value="NZ_BAAACF010000003.1"/>
</dbReference>
<dbReference type="InterPro" id="IPR029002">
    <property type="entry name" value="PLPC/GPLD1"/>
</dbReference>
<sequence length="289" mass="33568">MPGIITHYLCGDEMIKALNNIELKNLLIQYRQVFNLGTQGPDIFFYYRVWPWSNNDGVSHIGDTMHEKNVTLFFKEALKYIFSTKESTKALLTAYICGYGCHYSLDSNTHPYIFYRTGEDSAFHRHFETSLDFIMLQRLKNKNPWEIKPYNLAKIGNIEALTIGKMYNHILNKVYDINIEESQIVTAIKDMSNVQRALMDRTGIKKKLLHKAPLISNMIYPLKINDNIDYLGNSSFIEMFQKSVKESEEICIKLYNDSLSEILLLENEDYIGNRSFTTGLDCDLSNNKY</sequence>
<dbReference type="Pfam" id="PF00882">
    <property type="entry name" value="Zn_dep_PLPC"/>
    <property type="match status" value="1"/>
</dbReference>
<reference evidence="2 3" key="1">
    <citation type="journal article" date="2019" name="Int. J. Syst. Evol. Microbiol.">
        <title>The Global Catalogue of Microorganisms (GCM) 10K type strain sequencing project: providing services to taxonomists for standard genome sequencing and annotation.</title>
        <authorList>
            <consortium name="The Broad Institute Genomics Platform"/>
            <consortium name="The Broad Institute Genome Sequencing Center for Infectious Disease"/>
            <person name="Wu L."/>
            <person name="Ma J."/>
        </authorList>
    </citation>
    <scope>NUCLEOTIDE SEQUENCE [LARGE SCALE GENOMIC DNA]</scope>
    <source>
        <strain evidence="2 3">JCM 1405</strain>
    </source>
</reference>
<gene>
    <name evidence="2" type="ORF">GCM10008905_24960</name>
</gene>
<dbReference type="EMBL" id="BAAACF010000003">
    <property type="protein sequence ID" value="GAA0727393.1"/>
    <property type="molecule type" value="Genomic_DNA"/>
</dbReference>
<proteinExistence type="predicted"/>
<organism evidence="2 3">
    <name type="scientific">Clostridium malenominatum</name>
    <dbReference type="NCBI Taxonomy" id="1539"/>
    <lineage>
        <taxon>Bacteria</taxon>
        <taxon>Bacillati</taxon>
        <taxon>Bacillota</taxon>
        <taxon>Clostridia</taxon>
        <taxon>Eubacteriales</taxon>
        <taxon>Clostridiaceae</taxon>
        <taxon>Clostridium</taxon>
    </lineage>
</organism>
<feature type="domain" description="Phospholipase C/D" evidence="1">
    <location>
        <begin position="6"/>
        <end position="146"/>
    </location>
</feature>